<name>A0A5J5LMK7_HALHI</name>
<dbReference type="AlphaFoldDB" id="A0A5J5LMK7"/>
<gene>
    <name evidence="1" type="ORF">EGO51_13215</name>
</gene>
<dbReference type="RefSeq" id="WP_146416946.1">
    <property type="nucleotide sequence ID" value="NZ_CABITY010000001.1"/>
</dbReference>
<comment type="caution">
    <text evidence="1">The sequence shown here is derived from an EMBL/GenBank/DDBJ whole genome shotgun (WGS) entry which is preliminary data.</text>
</comment>
<evidence type="ECO:0000313" key="1">
    <source>
        <dbReference type="EMBL" id="KAA9410720.1"/>
    </source>
</evidence>
<proteinExistence type="predicted"/>
<organism evidence="1 2">
    <name type="scientific">Haloarcula hispanica</name>
    <dbReference type="NCBI Taxonomy" id="51589"/>
    <lineage>
        <taxon>Archaea</taxon>
        <taxon>Methanobacteriati</taxon>
        <taxon>Methanobacteriota</taxon>
        <taxon>Stenosarchaea group</taxon>
        <taxon>Halobacteria</taxon>
        <taxon>Halobacteriales</taxon>
        <taxon>Haloarculaceae</taxon>
        <taxon>Haloarcula</taxon>
    </lineage>
</organism>
<evidence type="ECO:0000313" key="2">
    <source>
        <dbReference type="Proteomes" id="UP000326244"/>
    </source>
</evidence>
<protein>
    <submittedName>
        <fullName evidence="1">Uncharacterized protein</fullName>
    </submittedName>
</protein>
<reference evidence="1 2" key="1">
    <citation type="submission" date="2018-11" db="EMBL/GenBank/DDBJ databases">
        <title>Genomic analysis of Haloarcula hispanica CBA1121.</title>
        <authorList>
            <person name="Kim Y.B."/>
            <person name="Roh S.W."/>
        </authorList>
    </citation>
    <scope>NUCLEOTIDE SEQUENCE [LARGE SCALE GENOMIC DNA]</scope>
    <source>
        <strain evidence="1 2">CBA1121</strain>
    </source>
</reference>
<accession>A0A5J5LMK7</accession>
<dbReference type="Proteomes" id="UP000326244">
    <property type="component" value="Unassembled WGS sequence"/>
</dbReference>
<dbReference type="EMBL" id="RQWK01000001">
    <property type="protein sequence ID" value="KAA9410720.1"/>
    <property type="molecule type" value="Genomic_DNA"/>
</dbReference>
<sequence length="85" mass="10218">MSGKEAVRIESRSDRWRFVCPRGHRDWEPTNHHFWCAACARRDDVDGVFYELHDRRDDRLLEREQVRLVTPYGPYDPEIDREGST</sequence>